<evidence type="ECO:0000256" key="4">
    <source>
        <dbReference type="SAM" id="SignalP"/>
    </source>
</evidence>
<evidence type="ECO:0000256" key="2">
    <source>
        <dbReference type="ARBA" id="ARBA00022803"/>
    </source>
</evidence>
<dbReference type="OrthoDB" id="9766710at2"/>
<accession>A0A135ZZT8</accession>
<dbReference type="EMBL" id="LSNE01000006">
    <property type="protein sequence ID" value="KXI28518.1"/>
    <property type="molecule type" value="Genomic_DNA"/>
</dbReference>
<feature type="repeat" description="TPR" evidence="3">
    <location>
        <begin position="226"/>
        <end position="259"/>
    </location>
</feature>
<dbReference type="AlphaFoldDB" id="A0A135ZZT8"/>
<reference evidence="6" key="1">
    <citation type="submission" date="2016-02" db="EMBL/GenBank/DDBJ databases">
        <authorList>
            <person name="Schultz-Johansen M."/>
            <person name="Glaring M.A."/>
            <person name="Bech P.K."/>
            <person name="Stougaard P."/>
        </authorList>
    </citation>
    <scope>NUCLEOTIDE SEQUENCE [LARGE SCALE GENOMIC DNA]</scope>
    <source>
        <strain evidence="6">S66</strain>
    </source>
</reference>
<evidence type="ECO:0000256" key="3">
    <source>
        <dbReference type="PROSITE-ProRule" id="PRU00339"/>
    </source>
</evidence>
<feature type="signal peptide" evidence="4">
    <location>
        <begin position="1"/>
        <end position="21"/>
    </location>
</feature>
<feature type="repeat" description="TPR" evidence="3">
    <location>
        <begin position="429"/>
        <end position="462"/>
    </location>
</feature>
<dbReference type="PROSITE" id="PS51257">
    <property type="entry name" value="PROKAR_LIPOPROTEIN"/>
    <property type="match status" value="1"/>
</dbReference>
<dbReference type="SUPFAM" id="SSF48452">
    <property type="entry name" value="TPR-like"/>
    <property type="match status" value="4"/>
</dbReference>
<dbReference type="InterPro" id="IPR051012">
    <property type="entry name" value="CellSynth/LPSAsmb/PSIAsmb"/>
</dbReference>
<dbReference type="InterPro" id="IPR019734">
    <property type="entry name" value="TPR_rpt"/>
</dbReference>
<proteinExistence type="predicted"/>
<dbReference type="NCBIfam" id="TIGR02917">
    <property type="entry name" value="PEP_TPR_lipo"/>
    <property type="match status" value="1"/>
</dbReference>
<keyword evidence="6" id="KW-1185">Reference proteome</keyword>
<feature type="repeat" description="TPR" evidence="3">
    <location>
        <begin position="192"/>
        <end position="225"/>
    </location>
</feature>
<comment type="caution">
    <text evidence="5">The sequence shown here is derived from an EMBL/GenBank/DDBJ whole genome shotgun (WGS) entry which is preliminary data.</text>
</comment>
<organism evidence="5 6">
    <name type="scientific">Paraglaciecola hydrolytica</name>
    <dbReference type="NCBI Taxonomy" id="1799789"/>
    <lineage>
        <taxon>Bacteria</taxon>
        <taxon>Pseudomonadati</taxon>
        <taxon>Pseudomonadota</taxon>
        <taxon>Gammaproteobacteria</taxon>
        <taxon>Alteromonadales</taxon>
        <taxon>Alteromonadaceae</taxon>
        <taxon>Paraglaciecola</taxon>
    </lineage>
</organism>
<keyword evidence="1" id="KW-0677">Repeat</keyword>
<gene>
    <name evidence="5" type="ORF">AX660_15625</name>
</gene>
<dbReference type="PROSITE" id="PS50005">
    <property type="entry name" value="TPR"/>
    <property type="match status" value="3"/>
</dbReference>
<dbReference type="Gene3D" id="1.25.40.10">
    <property type="entry name" value="Tetratricopeptide repeat domain"/>
    <property type="match status" value="4"/>
</dbReference>
<evidence type="ECO:0000313" key="5">
    <source>
        <dbReference type="EMBL" id="KXI28518.1"/>
    </source>
</evidence>
<dbReference type="Pfam" id="PF14559">
    <property type="entry name" value="TPR_19"/>
    <property type="match status" value="2"/>
</dbReference>
<dbReference type="InterPro" id="IPR011990">
    <property type="entry name" value="TPR-like_helical_dom_sf"/>
</dbReference>
<evidence type="ECO:0000313" key="6">
    <source>
        <dbReference type="Proteomes" id="UP000070299"/>
    </source>
</evidence>
<dbReference type="Pfam" id="PF13432">
    <property type="entry name" value="TPR_16"/>
    <property type="match status" value="1"/>
</dbReference>
<dbReference type="RefSeq" id="WP_068377504.1">
    <property type="nucleotide sequence ID" value="NZ_LSNE01000006.1"/>
</dbReference>
<protein>
    <recommendedName>
        <fullName evidence="7">PEP-CTERM system TPR-repeat protein PrsT</fullName>
    </recommendedName>
</protein>
<dbReference type="PANTHER" id="PTHR45586:SF1">
    <property type="entry name" value="LIPOPOLYSACCHARIDE ASSEMBLY PROTEIN B"/>
    <property type="match status" value="1"/>
</dbReference>
<dbReference type="PANTHER" id="PTHR45586">
    <property type="entry name" value="TPR REPEAT-CONTAINING PROTEIN PA4667"/>
    <property type="match status" value="1"/>
</dbReference>
<dbReference type="Proteomes" id="UP000070299">
    <property type="component" value="Unassembled WGS sequence"/>
</dbReference>
<feature type="chain" id="PRO_5007469469" description="PEP-CTERM system TPR-repeat protein PrsT" evidence="4">
    <location>
        <begin position="22"/>
        <end position="912"/>
    </location>
</feature>
<dbReference type="Pfam" id="PF13181">
    <property type="entry name" value="TPR_8"/>
    <property type="match status" value="1"/>
</dbReference>
<evidence type="ECO:0008006" key="7">
    <source>
        <dbReference type="Google" id="ProtNLM"/>
    </source>
</evidence>
<dbReference type="STRING" id="1799789.AX660_15625"/>
<dbReference type="SMART" id="SM00028">
    <property type="entry name" value="TPR"/>
    <property type="match status" value="11"/>
</dbReference>
<keyword evidence="2 3" id="KW-0802">TPR repeat</keyword>
<name>A0A135ZZT8_9ALTE</name>
<sequence>MRLFIKFTVISVLLLTLSACGQKSLEELMLSAEKKVAENEFNSAAIDLKNAVNDNPQNAKARFELGKVYLLASNYSDAEKELVRARELGYPLSETEPLIFKAIFYQNDFDRVLIKSEALQDATLKSNSIINLYIYLSQLKSNSDSASIKLPENVLVADDLLIARSYAEFAAGNNDAALQIANSFQNPNEQNLEKNILVGLIHAQQGRFEKAIHSFEEAISIAPNYYFTYFKLAEVQILANQLDQAEILVKKLLELNPNNVYSNFLMAQVNFKQEKFSQAFSSAEKATQNGIDNTYSNLIAGVSAYKIDRLETAYRHLNKIIGNLPKNHVGRTLLIEVKLRLGYTNEALELINDFYAEPEIMASIYSEVAKQSFSKGNISQAKEFFDKSNNLNSENVEGLLQQGFVQLSDNDFDGIETLKKVIEKDPKSEEAWMLLSQAYVQNKEIEKALDTARQYQKINPANGLSLEAYIYLQLEQPEKAQPLLTKSLEFDSNLVSSKRFLMLMYAKDKNFDESAKLGKSIIASQPENLQYLIEFMNVMIDKNQEKELENFLTKQIKDSTTEKPVTLNIGLALLFQQQGKLREAIELLKPLENPQDIRISFALGNLYMQTKQYINAAKSFNLIVQTNNKMINAWIQLVEALASSNQYPLALEKSKEALSIFPNEPTLEFKNTRLLLNNNKIDDAKKKIAAYRLENPTSPNLKLLTGELALAERQYDIAVKDLAAFYQSTPSFELAKMLARALQALKRPAEGAIYLEQELLKLPSPFVETHYVAEYTANNDLFDKSAKYYESILEAHPEQFTTLNNYANLLIKMGKYQRAYEVATKALEQNTTSPFVLDTLGWSLFKQDKPMDSFVYIKKANELLPDNIEIQFHLVENYIKLNDSKNAGNLLKQITAKSPKDKQLYERLKSML</sequence>
<evidence type="ECO:0000256" key="1">
    <source>
        <dbReference type="ARBA" id="ARBA00022737"/>
    </source>
</evidence>
<keyword evidence="4" id="KW-0732">Signal</keyword>
<dbReference type="InterPro" id="IPR014266">
    <property type="entry name" value="PEP-CTERM_TPR_PrsT"/>
</dbReference>